<comment type="caution">
    <text evidence="1">The sequence shown here is derived from an EMBL/GenBank/DDBJ whole genome shotgun (WGS) entry which is preliminary data.</text>
</comment>
<reference evidence="1" key="1">
    <citation type="submission" date="2021-01" db="EMBL/GenBank/DDBJ databases">
        <authorList>
            <consortium name="Genoscope - CEA"/>
            <person name="William W."/>
        </authorList>
    </citation>
    <scope>NUCLEOTIDE SEQUENCE</scope>
</reference>
<evidence type="ECO:0000313" key="1">
    <source>
        <dbReference type="EMBL" id="CAD8101595.1"/>
    </source>
</evidence>
<dbReference type="AlphaFoldDB" id="A0A8S1PEX3"/>
<accession>A0A8S1PEX3</accession>
<keyword evidence="2" id="KW-1185">Reference proteome</keyword>
<sequence length="475" mass="55447">MQTYNNPDGQFESIRDIDRDLITQQNLENHIPPQNPLPPPQKPINPELKGNIFREMSINRKSEGFLQFKTSEEFILTNAKQHLLCSDTVIEQLDLRVLISDRSLQSIISFLKERITLEQNNVKLLTHKNPSFLSIFKDQDQVIYPKFSASLEHLNQLHQSQGKSLQILITNMEKMIKEKFETNINAYSSNINAIVAKIKTKRKSAREQLAILNERSKKFYKLYNEMMSNGGNHKKRSKDLFNQERKFKHVMHQQIIQLAQLGEDIIAYYNEIIKQESQRLEIISVGMRYYLEKFHETYSGTTPSAQVQLVLQKFKEYNSIEESSQIIFKDVGYIKDVLKSQEIGFPQIKYYLTQFPLSLVKPTLPQSNPFILKFFSRLQRDIGSVLTKWQNCLAIVSIDRNILLYDSEDMTIPNQKAAIKFVLEHTKLILKPKQALVAELKQVTPGFMYNSKESVVIKFNSQDDYDEMQFYLTNQ</sequence>
<protein>
    <submittedName>
        <fullName evidence="1">Uncharacterized protein</fullName>
    </submittedName>
</protein>
<gene>
    <name evidence="1" type="ORF">PSON_ATCC_30995.1.T0760077</name>
</gene>
<name>A0A8S1PEX3_9CILI</name>
<dbReference type="EMBL" id="CAJJDN010000076">
    <property type="protein sequence ID" value="CAD8101595.1"/>
    <property type="molecule type" value="Genomic_DNA"/>
</dbReference>
<organism evidence="1 2">
    <name type="scientific">Paramecium sonneborni</name>
    <dbReference type="NCBI Taxonomy" id="65129"/>
    <lineage>
        <taxon>Eukaryota</taxon>
        <taxon>Sar</taxon>
        <taxon>Alveolata</taxon>
        <taxon>Ciliophora</taxon>
        <taxon>Intramacronucleata</taxon>
        <taxon>Oligohymenophorea</taxon>
        <taxon>Peniculida</taxon>
        <taxon>Parameciidae</taxon>
        <taxon>Paramecium</taxon>
    </lineage>
</organism>
<dbReference type="Proteomes" id="UP000692954">
    <property type="component" value="Unassembled WGS sequence"/>
</dbReference>
<evidence type="ECO:0000313" key="2">
    <source>
        <dbReference type="Proteomes" id="UP000692954"/>
    </source>
</evidence>
<proteinExistence type="predicted"/>
<dbReference type="OrthoDB" id="292949at2759"/>